<feature type="transmembrane region" description="Helical" evidence="9">
    <location>
        <begin position="174"/>
        <end position="196"/>
    </location>
</feature>
<dbReference type="GO" id="GO:0015250">
    <property type="term" value="F:water channel activity"/>
    <property type="evidence" value="ECO:0007669"/>
    <property type="project" value="UniProtKB-ARBA"/>
</dbReference>
<evidence type="ECO:0000256" key="4">
    <source>
        <dbReference type="ARBA" id="ARBA00022448"/>
    </source>
</evidence>
<accession>A0A8J5K4I8</accession>
<name>A0A8J5K4I8_HOMAM</name>
<dbReference type="OrthoDB" id="3222at2759"/>
<evidence type="ECO:0000256" key="1">
    <source>
        <dbReference type="ARBA" id="ARBA00004141"/>
    </source>
</evidence>
<feature type="transmembrane region" description="Helical" evidence="9">
    <location>
        <begin position="141"/>
        <end position="162"/>
    </location>
</feature>
<evidence type="ECO:0000313" key="11">
    <source>
        <dbReference type="Proteomes" id="UP000747542"/>
    </source>
</evidence>
<gene>
    <name evidence="10" type="primary">Aqp-L</name>
    <name evidence="10" type="ORF">Hamer_G026105</name>
</gene>
<protein>
    <submittedName>
        <fullName evidence="10">Aquaporin-like</fullName>
    </submittedName>
</protein>
<evidence type="ECO:0000256" key="8">
    <source>
        <dbReference type="ARBA" id="ARBA00023136"/>
    </source>
</evidence>
<dbReference type="GO" id="GO:0048878">
    <property type="term" value="P:chemical homeostasis"/>
    <property type="evidence" value="ECO:0007669"/>
    <property type="project" value="UniProtKB-ARBA"/>
</dbReference>
<dbReference type="FunFam" id="1.20.1080.10:FF:000009">
    <property type="entry name" value="aquaporin-4 isoform X1"/>
    <property type="match status" value="1"/>
</dbReference>
<dbReference type="AlphaFoldDB" id="A0A8J5K4I8"/>
<keyword evidence="5 9" id="KW-0812">Transmembrane</keyword>
<organism evidence="10 11">
    <name type="scientific">Homarus americanus</name>
    <name type="common">American lobster</name>
    <dbReference type="NCBI Taxonomy" id="6706"/>
    <lineage>
        <taxon>Eukaryota</taxon>
        <taxon>Metazoa</taxon>
        <taxon>Ecdysozoa</taxon>
        <taxon>Arthropoda</taxon>
        <taxon>Crustacea</taxon>
        <taxon>Multicrustacea</taxon>
        <taxon>Malacostraca</taxon>
        <taxon>Eumalacostraca</taxon>
        <taxon>Eucarida</taxon>
        <taxon>Decapoda</taxon>
        <taxon>Pleocyemata</taxon>
        <taxon>Astacidea</taxon>
        <taxon>Nephropoidea</taxon>
        <taxon>Nephropidae</taxon>
        <taxon>Homarus</taxon>
    </lineage>
</organism>
<evidence type="ECO:0000256" key="9">
    <source>
        <dbReference type="SAM" id="Phobius"/>
    </source>
</evidence>
<reference evidence="10" key="1">
    <citation type="journal article" date="2021" name="Sci. Adv.">
        <title>The American lobster genome reveals insights on longevity, neural, and immune adaptations.</title>
        <authorList>
            <person name="Polinski J.M."/>
            <person name="Zimin A.V."/>
            <person name="Clark K.F."/>
            <person name="Kohn A.B."/>
            <person name="Sadowski N."/>
            <person name="Timp W."/>
            <person name="Ptitsyn A."/>
            <person name="Khanna P."/>
            <person name="Romanova D.Y."/>
            <person name="Williams P."/>
            <person name="Greenwood S.J."/>
            <person name="Moroz L.L."/>
            <person name="Walt D.R."/>
            <person name="Bodnar A.G."/>
        </authorList>
    </citation>
    <scope>NUCLEOTIDE SEQUENCE</scope>
    <source>
        <strain evidence="10">GMGI-L3</strain>
    </source>
</reference>
<dbReference type="Pfam" id="PF00230">
    <property type="entry name" value="MIP"/>
    <property type="match status" value="1"/>
</dbReference>
<keyword evidence="4" id="KW-0813">Transport</keyword>
<dbReference type="InterPro" id="IPR034294">
    <property type="entry name" value="Aquaporin_transptr"/>
</dbReference>
<feature type="transmembrane region" description="Helical" evidence="9">
    <location>
        <begin position="101"/>
        <end position="121"/>
    </location>
</feature>
<dbReference type="PANTHER" id="PTHR19139:SF199">
    <property type="entry name" value="MIP17260P"/>
    <property type="match status" value="1"/>
</dbReference>
<comment type="subunit">
    <text evidence="3">Homotetramer.</text>
</comment>
<keyword evidence="8 9" id="KW-0472">Membrane</keyword>
<evidence type="ECO:0000256" key="7">
    <source>
        <dbReference type="ARBA" id="ARBA00022989"/>
    </source>
</evidence>
<dbReference type="PANTHER" id="PTHR19139">
    <property type="entry name" value="AQUAPORIN TRANSPORTER"/>
    <property type="match status" value="1"/>
</dbReference>
<evidence type="ECO:0000256" key="2">
    <source>
        <dbReference type="ARBA" id="ARBA00006175"/>
    </source>
</evidence>
<dbReference type="InterPro" id="IPR000425">
    <property type="entry name" value="MIP"/>
</dbReference>
<evidence type="ECO:0000313" key="10">
    <source>
        <dbReference type="EMBL" id="KAG7169137.1"/>
    </source>
</evidence>
<dbReference type="NCBIfam" id="TIGR00861">
    <property type="entry name" value="MIP"/>
    <property type="match status" value="1"/>
</dbReference>
<comment type="caution">
    <text evidence="10">The sequence shown here is derived from an EMBL/GenBank/DDBJ whole genome shotgun (WGS) entry which is preliminary data.</text>
</comment>
<dbReference type="Proteomes" id="UP000747542">
    <property type="component" value="Unassembled WGS sequence"/>
</dbReference>
<comment type="similarity">
    <text evidence="2">Belongs to the MIP/aquaporin (TC 1.A.8) family.</text>
</comment>
<evidence type="ECO:0000256" key="6">
    <source>
        <dbReference type="ARBA" id="ARBA00022737"/>
    </source>
</evidence>
<keyword evidence="11" id="KW-1185">Reference proteome</keyword>
<evidence type="ECO:0000256" key="3">
    <source>
        <dbReference type="ARBA" id="ARBA00011881"/>
    </source>
</evidence>
<comment type="subcellular location">
    <subcellularLocation>
        <location evidence="1">Membrane</location>
        <topology evidence="1">Multi-pass membrane protein</topology>
    </subcellularLocation>
</comment>
<proteinExistence type="inferred from homology"/>
<feature type="transmembrane region" description="Helical" evidence="9">
    <location>
        <begin position="51"/>
        <end position="70"/>
    </location>
</feature>
<dbReference type="GO" id="GO:0005886">
    <property type="term" value="C:plasma membrane"/>
    <property type="evidence" value="ECO:0007669"/>
    <property type="project" value="UniProtKB-ARBA"/>
</dbReference>
<keyword evidence="7 9" id="KW-1133">Transmembrane helix</keyword>
<sequence length="260" mass="27452">MGKIKDMRDYVGKAELRELDLWKAVAAEFLGTMVLVFVGTSSCLNGWTEGYAPSVVQISLCFGITLATLAQALGHISGCHVNPAVTCGMLVARHISVVRSLFYIIAQCAGGLVGSAILLGVTPAERQGSLGMTSINPAVNVGQAVGFELLFTFVLVLTVFSVCDERRNDVKGSAPLAIGLSVAACHLAGVPITGASMNPARTFGPAVVAGLWENHWVYWTGPILGGMMAALIYTYLFRAPKITPSYDINLENCNKGGNKA</sequence>
<dbReference type="EMBL" id="JAHLQT010018288">
    <property type="protein sequence ID" value="KAG7169137.1"/>
    <property type="molecule type" value="Genomic_DNA"/>
</dbReference>
<dbReference type="CDD" id="cd00333">
    <property type="entry name" value="MIP"/>
    <property type="match status" value="1"/>
</dbReference>
<feature type="transmembrane region" description="Helical" evidence="9">
    <location>
        <begin position="216"/>
        <end position="236"/>
    </location>
</feature>
<evidence type="ECO:0000256" key="5">
    <source>
        <dbReference type="ARBA" id="ARBA00022692"/>
    </source>
</evidence>
<feature type="transmembrane region" description="Helical" evidence="9">
    <location>
        <begin position="21"/>
        <end position="39"/>
    </location>
</feature>
<keyword evidence="6" id="KW-0677">Repeat</keyword>